<comment type="caution">
    <text evidence="2">The sequence shown here is derived from an EMBL/GenBank/DDBJ whole genome shotgun (WGS) entry which is preliminary data.</text>
</comment>
<reference evidence="2 3" key="1">
    <citation type="submission" date="2024-02" db="EMBL/GenBank/DDBJ databases">
        <title>De novo assembly and annotation of 12 fungi associated with fruit tree decline syndrome in Ontario, Canada.</title>
        <authorList>
            <person name="Sulman M."/>
            <person name="Ellouze W."/>
            <person name="Ilyukhin E."/>
        </authorList>
    </citation>
    <scope>NUCLEOTIDE SEQUENCE [LARGE SCALE GENOMIC DNA]</scope>
    <source>
        <strain evidence="2 3">M11/M66-122</strain>
    </source>
</reference>
<protein>
    <submittedName>
        <fullName evidence="2">Uncharacterized protein</fullName>
    </submittedName>
</protein>
<dbReference type="PANTHER" id="PTHR39475">
    <property type="entry name" value="CONIDIATION-SPECIFIC PROTEIN 6"/>
    <property type="match status" value="1"/>
</dbReference>
<accession>A0AAN9UV22</accession>
<evidence type="ECO:0000313" key="2">
    <source>
        <dbReference type="EMBL" id="KAK7754663.1"/>
    </source>
</evidence>
<sequence length="59" mass="6575">MTRYRKLNREEPQTEEAKASKEDPTLPAKLHGNAPSKGAKVDAEIRAEEEATLKQKGRA</sequence>
<evidence type="ECO:0000313" key="3">
    <source>
        <dbReference type="Proteomes" id="UP001320420"/>
    </source>
</evidence>
<dbReference type="PANTHER" id="PTHR39475:SF1">
    <property type="entry name" value="CONIDIATION-SPECIFIC PROTEIN 6"/>
    <property type="match status" value="1"/>
</dbReference>
<keyword evidence="3" id="KW-1185">Reference proteome</keyword>
<dbReference type="Proteomes" id="UP001320420">
    <property type="component" value="Unassembled WGS sequence"/>
</dbReference>
<feature type="compositionally biased region" description="Basic and acidic residues" evidence="1">
    <location>
        <begin position="7"/>
        <end position="24"/>
    </location>
</feature>
<gene>
    <name evidence="2" type="ORF">SLS62_003447</name>
</gene>
<dbReference type="EMBL" id="JAKJXP020000019">
    <property type="protein sequence ID" value="KAK7754663.1"/>
    <property type="molecule type" value="Genomic_DNA"/>
</dbReference>
<feature type="compositionally biased region" description="Basic and acidic residues" evidence="1">
    <location>
        <begin position="39"/>
        <end position="53"/>
    </location>
</feature>
<dbReference type="AlphaFoldDB" id="A0AAN9UV22"/>
<proteinExistence type="predicted"/>
<evidence type="ECO:0000256" key="1">
    <source>
        <dbReference type="SAM" id="MobiDB-lite"/>
    </source>
</evidence>
<name>A0AAN9UV22_9PEZI</name>
<organism evidence="2 3">
    <name type="scientific">Diatrype stigma</name>
    <dbReference type="NCBI Taxonomy" id="117547"/>
    <lineage>
        <taxon>Eukaryota</taxon>
        <taxon>Fungi</taxon>
        <taxon>Dikarya</taxon>
        <taxon>Ascomycota</taxon>
        <taxon>Pezizomycotina</taxon>
        <taxon>Sordariomycetes</taxon>
        <taxon>Xylariomycetidae</taxon>
        <taxon>Xylariales</taxon>
        <taxon>Diatrypaceae</taxon>
        <taxon>Diatrype</taxon>
    </lineage>
</organism>
<feature type="region of interest" description="Disordered" evidence="1">
    <location>
        <begin position="1"/>
        <end position="59"/>
    </location>
</feature>